<evidence type="ECO:0000259" key="2">
    <source>
        <dbReference type="Pfam" id="PF06283"/>
    </source>
</evidence>
<evidence type="ECO:0000256" key="1">
    <source>
        <dbReference type="SAM" id="SignalP"/>
    </source>
</evidence>
<feature type="signal peptide" evidence="1">
    <location>
        <begin position="1"/>
        <end position="35"/>
    </location>
</feature>
<name>A0A316AMJ7_9BACT</name>
<gene>
    <name evidence="3" type="ORF">CLV98_103163</name>
</gene>
<accession>A0A316AMJ7</accession>
<dbReference type="AlphaFoldDB" id="A0A316AMJ7"/>
<sequence length="375" mass="42147">MLILNQSNVIMNKVSLCWTTYLLCFTLLTSCTAKSGEGQQGGQEQEVVEQPYDKYMVQYKGTEGPGLGKNIVFVASDHEYRSEETLPELAKILSKRYGFNCTVLFGLDEEGYILPGSSNLKGLSLLKNADLLFLFTRFAHFDSEELQYIDDYIHAGKPIVALRTATHAFDKITDPKWEHYNWNYKGEKKEWKDGFGEYILGETWVSHYGKNHAQSSRLIPEKGQEANPILTGVKDMWVQSGGYTAEPHGEVIARGEVLNGMSQDAAADPNKELLPVAWSREYTLEDGASGRVFTTTHGASEDILNPGFRRMLLNAALWAMEMEKDIKADNNIELVGPYQPTQFNFKGYKAKVKPADLAGWDSLIMPGEVFEKKVK</sequence>
<dbReference type="Proteomes" id="UP000245880">
    <property type="component" value="Unassembled WGS sequence"/>
</dbReference>
<feature type="chain" id="PRO_5016432513" evidence="1">
    <location>
        <begin position="36"/>
        <end position="375"/>
    </location>
</feature>
<dbReference type="SUPFAM" id="SSF52317">
    <property type="entry name" value="Class I glutamine amidotransferase-like"/>
    <property type="match status" value="1"/>
</dbReference>
<comment type="caution">
    <text evidence="3">The sequence shown here is derived from an EMBL/GenBank/DDBJ whole genome shotgun (WGS) entry which is preliminary data.</text>
</comment>
<dbReference type="EMBL" id="QGDT01000003">
    <property type="protein sequence ID" value="PWJ58796.1"/>
    <property type="molecule type" value="Genomic_DNA"/>
</dbReference>
<dbReference type="InterPro" id="IPR029062">
    <property type="entry name" value="Class_I_gatase-like"/>
</dbReference>
<feature type="domain" description="ThuA-like" evidence="2">
    <location>
        <begin position="120"/>
        <end position="319"/>
    </location>
</feature>
<dbReference type="InterPro" id="IPR029010">
    <property type="entry name" value="ThuA-like"/>
</dbReference>
<dbReference type="Gene3D" id="3.40.50.880">
    <property type="match status" value="1"/>
</dbReference>
<evidence type="ECO:0000313" key="3">
    <source>
        <dbReference type="EMBL" id="PWJ58796.1"/>
    </source>
</evidence>
<proteinExistence type="predicted"/>
<reference evidence="3 4" key="1">
    <citation type="submission" date="2018-03" db="EMBL/GenBank/DDBJ databases">
        <title>Genomic Encyclopedia of Archaeal and Bacterial Type Strains, Phase II (KMG-II): from individual species to whole genera.</title>
        <authorList>
            <person name="Goeker M."/>
        </authorList>
    </citation>
    <scope>NUCLEOTIDE SEQUENCE [LARGE SCALE GENOMIC DNA]</scope>
    <source>
        <strain evidence="3 4">DSM 100346</strain>
    </source>
</reference>
<evidence type="ECO:0000313" key="4">
    <source>
        <dbReference type="Proteomes" id="UP000245880"/>
    </source>
</evidence>
<dbReference type="Pfam" id="PF06283">
    <property type="entry name" value="ThuA"/>
    <property type="match status" value="1"/>
</dbReference>
<protein>
    <submittedName>
        <fullName evidence="3">Trehalose utilization protein</fullName>
    </submittedName>
</protein>
<keyword evidence="4" id="KW-1185">Reference proteome</keyword>
<organism evidence="3 4">
    <name type="scientific">Dyadobacter jejuensis</name>
    <dbReference type="NCBI Taxonomy" id="1082580"/>
    <lineage>
        <taxon>Bacteria</taxon>
        <taxon>Pseudomonadati</taxon>
        <taxon>Bacteroidota</taxon>
        <taxon>Cytophagia</taxon>
        <taxon>Cytophagales</taxon>
        <taxon>Spirosomataceae</taxon>
        <taxon>Dyadobacter</taxon>
    </lineage>
</organism>
<keyword evidence="1" id="KW-0732">Signal</keyword>